<reference evidence="3 4" key="1">
    <citation type="submission" date="2020-08" db="EMBL/GenBank/DDBJ databases">
        <title>The Agave Microbiome: Exploring the role of microbial communities in plant adaptations to desert environments.</title>
        <authorList>
            <person name="Partida-Martinez L.P."/>
        </authorList>
    </citation>
    <scope>NUCLEOTIDE SEQUENCE [LARGE SCALE GENOMIC DNA]</scope>
    <source>
        <strain evidence="3 4">AS3.12</strain>
    </source>
</reference>
<dbReference type="Gene3D" id="3.90.420.10">
    <property type="entry name" value="Oxidoreductase, molybdopterin-binding domain"/>
    <property type="match status" value="1"/>
</dbReference>
<gene>
    <name evidence="3" type="ORF">F4695_004038</name>
</gene>
<dbReference type="AlphaFoldDB" id="A0A7X0MTN6"/>
<comment type="caution">
    <text evidence="3">The sequence shown here is derived from an EMBL/GenBank/DDBJ whole genome shotgun (WGS) entry which is preliminary data.</text>
</comment>
<dbReference type="RefSeq" id="WP_342366109.1">
    <property type="nucleotide sequence ID" value="NZ_JACHBU010000010.1"/>
</dbReference>
<dbReference type="Pfam" id="PF00174">
    <property type="entry name" value="Oxidored_molyb"/>
    <property type="match status" value="1"/>
</dbReference>
<evidence type="ECO:0000313" key="4">
    <source>
        <dbReference type="Proteomes" id="UP000585437"/>
    </source>
</evidence>
<accession>A0A7X0MTN6</accession>
<evidence type="ECO:0000313" key="3">
    <source>
        <dbReference type="EMBL" id="MBB6510646.1"/>
    </source>
</evidence>
<dbReference type="SUPFAM" id="SSF56524">
    <property type="entry name" value="Oxidoreductase molybdopterin-binding domain"/>
    <property type="match status" value="1"/>
</dbReference>
<feature type="domain" description="Oxidoreductase molybdopterin-binding" evidence="2">
    <location>
        <begin position="68"/>
        <end position="142"/>
    </location>
</feature>
<feature type="chain" id="PRO_5030765780" description="Oxidoreductase molybdopterin-binding domain-containing protein" evidence="1">
    <location>
        <begin position="24"/>
        <end position="169"/>
    </location>
</feature>
<keyword evidence="1" id="KW-0732">Signal</keyword>
<evidence type="ECO:0000256" key="1">
    <source>
        <dbReference type="SAM" id="SignalP"/>
    </source>
</evidence>
<dbReference type="Proteomes" id="UP000585437">
    <property type="component" value="Unassembled WGS sequence"/>
</dbReference>
<dbReference type="InterPro" id="IPR036374">
    <property type="entry name" value="OxRdtase_Mopterin-bd_sf"/>
</dbReference>
<protein>
    <recommendedName>
        <fullName evidence="2">Oxidoreductase molybdopterin-binding domain-containing protein</fullName>
    </recommendedName>
</protein>
<evidence type="ECO:0000259" key="2">
    <source>
        <dbReference type="Pfam" id="PF00174"/>
    </source>
</evidence>
<organism evidence="3 4">
    <name type="scientific">Rhizobium soli</name>
    <dbReference type="NCBI Taxonomy" id="424798"/>
    <lineage>
        <taxon>Bacteria</taxon>
        <taxon>Pseudomonadati</taxon>
        <taxon>Pseudomonadota</taxon>
        <taxon>Alphaproteobacteria</taxon>
        <taxon>Hyphomicrobiales</taxon>
        <taxon>Rhizobiaceae</taxon>
        <taxon>Rhizobium/Agrobacterium group</taxon>
        <taxon>Rhizobium</taxon>
    </lineage>
</organism>
<sequence length="169" mass="18391">MINRIMIAAVIVAGALLPLQATALDLPKGKVVLTVTGTKLDHPNVGGKAQFDMPMLEALAGRTGEMETPWTEGVVKFSGPLLRSVLEAAGAHGNKLKVIALNDYAADLPMEDATSLDTMLATRMDGKLMSVRDKGPLFLVYPFDKDQGLFNEKYFSRSVWQIKDIEVTE</sequence>
<feature type="signal peptide" evidence="1">
    <location>
        <begin position="1"/>
        <end position="23"/>
    </location>
</feature>
<dbReference type="EMBL" id="JACHBU010000010">
    <property type="protein sequence ID" value="MBB6510646.1"/>
    <property type="molecule type" value="Genomic_DNA"/>
</dbReference>
<dbReference type="InterPro" id="IPR000572">
    <property type="entry name" value="OxRdtase_Mopterin-bd_dom"/>
</dbReference>
<proteinExistence type="predicted"/>
<name>A0A7X0MTN6_9HYPH</name>
<keyword evidence="4" id="KW-1185">Reference proteome</keyword>